<keyword evidence="3" id="KW-1185">Reference proteome</keyword>
<protein>
    <submittedName>
        <fullName evidence="2">Uncharacterized protein</fullName>
    </submittedName>
</protein>
<feature type="compositionally biased region" description="Acidic residues" evidence="1">
    <location>
        <begin position="102"/>
        <end position="113"/>
    </location>
</feature>
<evidence type="ECO:0000313" key="2">
    <source>
        <dbReference type="EMBL" id="KAJ7606895.1"/>
    </source>
</evidence>
<gene>
    <name evidence="2" type="ORF">FB45DRAFT_1040839</name>
</gene>
<sequence>MLPDFSEDSDDDSETDGGSHPTNRHGPPPAESFGTGRDSPEMLSPTSTRDSGSAMDDLTGDLTHLNVRPPVLEKRPIEDRAVLWEAPEEEDVEGADGHNEADDADEDEEDIDPEDFRQAAIDWEWHERLGDAGELTASQILTGQLFSSFQHLRHDIDPHWT</sequence>
<feature type="compositionally biased region" description="Basic and acidic residues" evidence="1">
    <location>
        <begin position="71"/>
        <end position="82"/>
    </location>
</feature>
<name>A0AAD7B141_9AGAR</name>
<evidence type="ECO:0000313" key="3">
    <source>
        <dbReference type="Proteomes" id="UP001221142"/>
    </source>
</evidence>
<comment type="caution">
    <text evidence="2">The sequence shown here is derived from an EMBL/GenBank/DDBJ whole genome shotgun (WGS) entry which is preliminary data.</text>
</comment>
<accession>A0AAD7B141</accession>
<proteinExistence type="predicted"/>
<organism evidence="2 3">
    <name type="scientific">Roridomyces roridus</name>
    <dbReference type="NCBI Taxonomy" id="1738132"/>
    <lineage>
        <taxon>Eukaryota</taxon>
        <taxon>Fungi</taxon>
        <taxon>Dikarya</taxon>
        <taxon>Basidiomycota</taxon>
        <taxon>Agaricomycotina</taxon>
        <taxon>Agaricomycetes</taxon>
        <taxon>Agaricomycetidae</taxon>
        <taxon>Agaricales</taxon>
        <taxon>Marasmiineae</taxon>
        <taxon>Mycenaceae</taxon>
        <taxon>Roridomyces</taxon>
    </lineage>
</organism>
<dbReference type="Proteomes" id="UP001221142">
    <property type="component" value="Unassembled WGS sequence"/>
</dbReference>
<reference evidence="2" key="1">
    <citation type="submission" date="2023-03" db="EMBL/GenBank/DDBJ databases">
        <title>Massive genome expansion in bonnet fungi (Mycena s.s.) driven by repeated elements and novel gene families across ecological guilds.</title>
        <authorList>
            <consortium name="Lawrence Berkeley National Laboratory"/>
            <person name="Harder C.B."/>
            <person name="Miyauchi S."/>
            <person name="Viragh M."/>
            <person name="Kuo A."/>
            <person name="Thoen E."/>
            <person name="Andreopoulos B."/>
            <person name="Lu D."/>
            <person name="Skrede I."/>
            <person name="Drula E."/>
            <person name="Henrissat B."/>
            <person name="Morin E."/>
            <person name="Kohler A."/>
            <person name="Barry K."/>
            <person name="LaButti K."/>
            <person name="Morin E."/>
            <person name="Salamov A."/>
            <person name="Lipzen A."/>
            <person name="Mereny Z."/>
            <person name="Hegedus B."/>
            <person name="Baldrian P."/>
            <person name="Stursova M."/>
            <person name="Weitz H."/>
            <person name="Taylor A."/>
            <person name="Grigoriev I.V."/>
            <person name="Nagy L.G."/>
            <person name="Martin F."/>
            <person name="Kauserud H."/>
        </authorList>
    </citation>
    <scope>NUCLEOTIDE SEQUENCE</scope>
    <source>
        <strain evidence="2">9284</strain>
    </source>
</reference>
<dbReference type="AlphaFoldDB" id="A0AAD7B141"/>
<feature type="compositionally biased region" description="Acidic residues" evidence="1">
    <location>
        <begin position="1"/>
        <end position="15"/>
    </location>
</feature>
<dbReference type="EMBL" id="JARKIF010000054">
    <property type="protein sequence ID" value="KAJ7606895.1"/>
    <property type="molecule type" value="Genomic_DNA"/>
</dbReference>
<evidence type="ECO:0000256" key="1">
    <source>
        <dbReference type="SAM" id="MobiDB-lite"/>
    </source>
</evidence>
<feature type="region of interest" description="Disordered" evidence="1">
    <location>
        <begin position="1"/>
        <end position="114"/>
    </location>
</feature>